<evidence type="ECO:0000313" key="7">
    <source>
        <dbReference type="Proteomes" id="UP000245396"/>
    </source>
</evidence>
<evidence type="ECO:0000256" key="2">
    <source>
        <dbReference type="ARBA" id="ARBA00047806"/>
    </source>
</evidence>
<sequence>MFRHILATGAAVIAFTLPDGVALAKAQTAIFAGGCFWSVESDFGHVPGVISMTAGYIGGTSDHPTYEDHENAGHREAVKIEFDDTRISYAQMLDAYWHSIDPTDRGGQFCDRGHSYTTAIYATGKEQLALATKSKAVAATQLKQPLATEIAMAPTFWPAEDYHQHYARKNPVRYSNYRVGCGRDAQVERVWGATAYHGMEAGH</sequence>
<dbReference type="EC" id="1.8.4.11" evidence="4"/>
<dbReference type="RefSeq" id="WP_109614649.1">
    <property type="nucleotide sequence ID" value="NZ_QGGG01000022.1"/>
</dbReference>
<dbReference type="InterPro" id="IPR002569">
    <property type="entry name" value="Met_Sox_Rdtase_MsrA_dom"/>
</dbReference>
<dbReference type="HAMAP" id="MF_01401">
    <property type="entry name" value="MsrA"/>
    <property type="match status" value="1"/>
</dbReference>
<proteinExistence type="inferred from homology"/>
<dbReference type="GO" id="GO:0005737">
    <property type="term" value="C:cytoplasm"/>
    <property type="evidence" value="ECO:0007669"/>
    <property type="project" value="TreeGrafter"/>
</dbReference>
<gene>
    <name evidence="4" type="primary">msrA</name>
    <name evidence="6" type="ORF">C7441_1222</name>
</gene>
<reference evidence="6 7" key="1">
    <citation type="submission" date="2018-05" db="EMBL/GenBank/DDBJ databases">
        <title>Genomic Encyclopedia of Type Strains, Phase IV (KMG-IV): sequencing the most valuable type-strain genomes for metagenomic binning, comparative biology and taxonomic classification.</title>
        <authorList>
            <person name="Goeker M."/>
        </authorList>
    </citation>
    <scope>NUCLEOTIDE SEQUENCE [LARGE SCALE GENOMIC DNA]</scope>
    <source>
        <strain evidence="6 7">DSM 6986</strain>
    </source>
</reference>
<comment type="catalytic activity">
    <reaction evidence="3 4">
        <text>[thioredoxin]-disulfide + L-methionine + H2O = L-methionine (S)-S-oxide + [thioredoxin]-dithiol</text>
        <dbReference type="Rhea" id="RHEA:19993"/>
        <dbReference type="Rhea" id="RHEA-COMP:10698"/>
        <dbReference type="Rhea" id="RHEA-COMP:10700"/>
        <dbReference type="ChEBI" id="CHEBI:15377"/>
        <dbReference type="ChEBI" id="CHEBI:29950"/>
        <dbReference type="ChEBI" id="CHEBI:50058"/>
        <dbReference type="ChEBI" id="CHEBI:57844"/>
        <dbReference type="ChEBI" id="CHEBI:58772"/>
        <dbReference type="EC" id="1.8.4.11"/>
    </reaction>
</comment>
<evidence type="ECO:0000256" key="1">
    <source>
        <dbReference type="ARBA" id="ARBA00023002"/>
    </source>
</evidence>
<evidence type="ECO:0000259" key="5">
    <source>
        <dbReference type="Pfam" id="PF01625"/>
    </source>
</evidence>
<evidence type="ECO:0000256" key="3">
    <source>
        <dbReference type="ARBA" id="ARBA00048782"/>
    </source>
</evidence>
<comment type="function">
    <text evidence="4">Has an important function as a repair enzyme for proteins that have been inactivated by oxidation. Catalyzes the reversible oxidation-reduction of methionine sulfoxide in proteins to methionine.</text>
</comment>
<dbReference type="PANTHER" id="PTHR42799:SF2">
    <property type="entry name" value="MITOCHONDRIAL PEPTIDE METHIONINE SULFOXIDE REDUCTASE"/>
    <property type="match status" value="1"/>
</dbReference>
<dbReference type="OrthoDB" id="4174719at2"/>
<dbReference type="GO" id="GO:0008113">
    <property type="term" value="F:peptide-methionine (S)-S-oxide reductase activity"/>
    <property type="evidence" value="ECO:0007669"/>
    <property type="project" value="UniProtKB-UniRule"/>
</dbReference>
<comment type="catalytic activity">
    <reaction evidence="2 4">
        <text>L-methionyl-[protein] + [thioredoxin]-disulfide + H2O = L-methionyl-(S)-S-oxide-[protein] + [thioredoxin]-dithiol</text>
        <dbReference type="Rhea" id="RHEA:14217"/>
        <dbReference type="Rhea" id="RHEA-COMP:10698"/>
        <dbReference type="Rhea" id="RHEA-COMP:10700"/>
        <dbReference type="Rhea" id="RHEA-COMP:12313"/>
        <dbReference type="Rhea" id="RHEA-COMP:12315"/>
        <dbReference type="ChEBI" id="CHEBI:15377"/>
        <dbReference type="ChEBI" id="CHEBI:16044"/>
        <dbReference type="ChEBI" id="CHEBI:29950"/>
        <dbReference type="ChEBI" id="CHEBI:44120"/>
        <dbReference type="ChEBI" id="CHEBI:50058"/>
        <dbReference type="EC" id="1.8.4.11"/>
    </reaction>
</comment>
<keyword evidence="7" id="KW-1185">Reference proteome</keyword>
<feature type="active site" evidence="4">
    <location>
        <position position="35"/>
    </location>
</feature>
<evidence type="ECO:0000256" key="4">
    <source>
        <dbReference type="HAMAP-Rule" id="MF_01401"/>
    </source>
</evidence>
<dbReference type="GO" id="GO:0034599">
    <property type="term" value="P:cellular response to oxidative stress"/>
    <property type="evidence" value="ECO:0007669"/>
    <property type="project" value="TreeGrafter"/>
</dbReference>
<dbReference type="SUPFAM" id="SSF55068">
    <property type="entry name" value="Peptide methionine sulfoxide reductase"/>
    <property type="match status" value="1"/>
</dbReference>
<dbReference type="PANTHER" id="PTHR42799">
    <property type="entry name" value="MITOCHONDRIAL PEPTIDE METHIONINE SULFOXIDE REDUCTASE"/>
    <property type="match status" value="1"/>
</dbReference>
<comment type="caution">
    <text evidence="6">The sequence shown here is derived from an EMBL/GenBank/DDBJ whole genome shotgun (WGS) entry which is preliminary data.</text>
</comment>
<evidence type="ECO:0000313" key="6">
    <source>
        <dbReference type="EMBL" id="PWJ74808.1"/>
    </source>
</evidence>
<dbReference type="NCBIfam" id="TIGR00401">
    <property type="entry name" value="msrA"/>
    <property type="match status" value="1"/>
</dbReference>
<accession>A0A316BQ08</accession>
<dbReference type="Pfam" id="PF01625">
    <property type="entry name" value="PMSR"/>
    <property type="match status" value="1"/>
</dbReference>
<protein>
    <recommendedName>
        <fullName evidence="4">Peptide methionine sulfoxide reductase MsrA</fullName>
        <shortName evidence="4">Protein-methionine-S-oxide reductase</shortName>
        <ecNumber evidence="4">1.8.4.11</ecNumber>
    </recommendedName>
    <alternativeName>
        <fullName evidence="4">Peptide-methionine (S)-S-oxide reductase</fullName>
        <shortName evidence="4">Peptide Met(O) reductase</shortName>
    </alternativeName>
</protein>
<comment type="similarity">
    <text evidence="4">Belongs to the MsrA Met sulfoxide reductase family.</text>
</comment>
<dbReference type="Proteomes" id="UP000245396">
    <property type="component" value="Unassembled WGS sequence"/>
</dbReference>
<dbReference type="AlphaFoldDB" id="A0A316BQ08"/>
<dbReference type="GO" id="GO:0033744">
    <property type="term" value="F:L-methionine:thioredoxin-disulfide S-oxidoreductase activity"/>
    <property type="evidence" value="ECO:0007669"/>
    <property type="project" value="RHEA"/>
</dbReference>
<dbReference type="EMBL" id="QGGG01000022">
    <property type="protein sequence ID" value="PWJ74808.1"/>
    <property type="molecule type" value="Genomic_DNA"/>
</dbReference>
<organism evidence="6 7">
    <name type="scientific">Pseudaminobacter salicylatoxidans</name>
    <dbReference type="NCBI Taxonomy" id="93369"/>
    <lineage>
        <taxon>Bacteria</taxon>
        <taxon>Pseudomonadati</taxon>
        <taxon>Pseudomonadota</taxon>
        <taxon>Alphaproteobacteria</taxon>
        <taxon>Hyphomicrobiales</taxon>
        <taxon>Phyllobacteriaceae</taxon>
        <taxon>Pseudaminobacter</taxon>
    </lineage>
</organism>
<dbReference type="STRING" id="1192868.GCA_000304395_01062"/>
<dbReference type="Gene3D" id="3.30.1060.10">
    <property type="entry name" value="Peptide methionine sulphoxide reductase MsrA"/>
    <property type="match status" value="1"/>
</dbReference>
<keyword evidence="1 4" id="KW-0560">Oxidoreductase</keyword>
<name>A0A316BQ08_PSESE</name>
<feature type="domain" description="Peptide methionine sulphoxide reductase MsrA" evidence="5">
    <location>
        <begin position="28"/>
        <end position="175"/>
    </location>
</feature>
<dbReference type="InterPro" id="IPR050162">
    <property type="entry name" value="MsrA_MetSO_reductase"/>
</dbReference>
<dbReference type="InterPro" id="IPR036509">
    <property type="entry name" value="Met_Sox_Rdtase_MsrA_sf"/>
</dbReference>